<sequence length="94" mass="10446">MVIFTTVDKNLTILLQQLFHYELLDNSVDHQPSGIIYRVRNEISGQNALSINRGRTEYASSRSFAGTDPAGTHCLHEAFKACRDIGAIPDPLNT</sequence>
<dbReference type="AlphaFoldDB" id="A0AA38J5C3"/>
<dbReference type="Proteomes" id="UP001168821">
    <property type="component" value="Unassembled WGS sequence"/>
</dbReference>
<dbReference type="EMBL" id="JALNTZ010000001">
    <property type="protein sequence ID" value="KAJ3666619.1"/>
    <property type="molecule type" value="Genomic_DNA"/>
</dbReference>
<keyword evidence="2" id="KW-1185">Reference proteome</keyword>
<comment type="caution">
    <text evidence="1">The sequence shown here is derived from an EMBL/GenBank/DDBJ whole genome shotgun (WGS) entry which is preliminary data.</text>
</comment>
<name>A0AA38J5C3_9CUCU</name>
<evidence type="ECO:0000313" key="2">
    <source>
        <dbReference type="Proteomes" id="UP001168821"/>
    </source>
</evidence>
<protein>
    <submittedName>
        <fullName evidence="1">Uncharacterized protein</fullName>
    </submittedName>
</protein>
<evidence type="ECO:0000313" key="1">
    <source>
        <dbReference type="EMBL" id="KAJ3666619.1"/>
    </source>
</evidence>
<reference evidence="1" key="1">
    <citation type="journal article" date="2023" name="G3 (Bethesda)">
        <title>Whole genome assemblies of Zophobas morio and Tenebrio molitor.</title>
        <authorList>
            <person name="Kaur S."/>
            <person name="Stinson S.A."/>
            <person name="diCenzo G.C."/>
        </authorList>
    </citation>
    <scope>NUCLEOTIDE SEQUENCE</scope>
    <source>
        <strain evidence="1">QUZm001</strain>
    </source>
</reference>
<accession>A0AA38J5C3</accession>
<organism evidence="1 2">
    <name type="scientific">Zophobas morio</name>
    <dbReference type="NCBI Taxonomy" id="2755281"/>
    <lineage>
        <taxon>Eukaryota</taxon>
        <taxon>Metazoa</taxon>
        <taxon>Ecdysozoa</taxon>
        <taxon>Arthropoda</taxon>
        <taxon>Hexapoda</taxon>
        <taxon>Insecta</taxon>
        <taxon>Pterygota</taxon>
        <taxon>Neoptera</taxon>
        <taxon>Endopterygota</taxon>
        <taxon>Coleoptera</taxon>
        <taxon>Polyphaga</taxon>
        <taxon>Cucujiformia</taxon>
        <taxon>Tenebrionidae</taxon>
        <taxon>Zophobas</taxon>
    </lineage>
</organism>
<gene>
    <name evidence="1" type="ORF">Zmor_002054</name>
</gene>
<proteinExistence type="predicted"/>